<dbReference type="GO" id="GO:0016887">
    <property type="term" value="F:ATP hydrolysis activity"/>
    <property type="evidence" value="ECO:0007669"/>
    <property type="project" value="InterPro"/>
</dbReference>
<dbReference type="SMART" id="SM00382">
    <property type="entry name" value="AAA"/>
    <property type="match status" value="1"/>
</dbReference>
<keyword evidence="2" id="KW-0813">Transport</keyword>
<dbReference type="InterPro" id="IPR027417">
    <property type="entry name" value="P-loop_NTPase"/>
</dbReference>
<dbReference type="EMBL" id="CP023777">
    <property type="protein sequence ID" value="ATL46012.1"/>
    <property type="molecule type" value="Genomic_DNA"/>
</dbReference>
<evidence type="ECO:0000256" key="4">
    <source>
        <dbReference type="ARBA" id="ARBA00022741"/>
    </source>
</evidence>
<reference evidence="7 8" key="1">
    <citation type="submission" date="2017-10" db="EMBL/GenBank/DDBJ databases">
        <title>Paenichitinophaga pekingensis gen. nov., sp. nov., isolated from activated sludge.</title>
        <authorList>
            <person name="Jin D."/>
            <person name="Kong X."/>
            <person name="Deng Y."/>
            <person name="Bai Z."/>
        </authorList>
    </citation>
    <scope>NUCLEOTIDE SEQUENCE [LARGE SCALE GENOMIC DNA]</scope>
    <source>
        <strain evidence="7 8">13</strain>
    </source>
</reference>
<keyword evidence="5 7" id="KW-0067">ATP-binding</keyword>
<accession>A0A291QQ63</accession>
<dbReference type="PANTHER" id="PTHR42711:SF5">
    <property type="entry name" value="ABC TRANSPORTER ATP-BINDING PROTEIN NATA"/>
    <property type="match status" value="1"/>
</dbReference>
<dbReference type="InterPro" id="IPR017871">
    <property type="entry name" value="ABC_transporter-like_CS"/>
</dbReference>
<feature type="domain" description="ABC transporter" evidence="6">
    <location>
        <begin position="4"/>
        <end position="232"/>
    </location>
</feature>
<dbReference type="GO" id="GO:0005524">
    <property type="term" value="F:ATP binding"/>
    <property type="evidence" value="ECO:0007669"/>
    <property type="project" value="UniProtKB-KW"/>
</dbReference>
<dbReference type="InterPro" id="IPR050763">
    <property type="entry name" value="ABC_transporter_ATP-binding"/>
</dbReference>
<evidence type="ECO:0000256" key="2">
    <source>
        <dbReference type="ARBA" id="ARBA00022448"/>
    </source>
</evidence>
<dbReference type="InterPro" id="IPR003593">
    <property type="entry name" value="AAA+_ATPase"/>
</dbReference>
<sequence>MNLLEINHLEKNYATKKAVDDISFSIPKGSIFGLLGPNGAGKTTLLRMITGIFYPDNGQILFDGQTFDPARDIADIGYMPEERGLYKKMKVAEQVLYLAQLKGMSSKDARLKMKYWFDKFQINSWSDKKVEELSKGMQQKVQFISTVMHEPKLLILDEPFSGLDPINSVLIQNEIFELAKKGITIIFSTHRMEQVEEICDHIVLVNNGKKILDGKVQQIKQDFKKHLFQIKLGLVPNPAQLATYHFTIIEQDGNSLIVKVNEDSQTNDILKHFINHDLQVTYFEEVLPTISEVFIEQVKITNDAA</sequence>
<dbReference type="KEGG" id="cbae:COR50_01885"/>
<dbReference type="Gene3D" id="3.40.50.300">
    <property type="entry name" value="P-loop containing nucleotide triphosphate hydrolases"/>
    <property type="match status" value="1"/>
</dbReference>
<organism evidence="7 8">
    <name type="scientific">Chitinophaga caeni</name>
    <dbReference type="NCBI Taxonomy" id="2029983"/>
    <lineage>
        <taxon>Bacteria</taxon>
        <taxon>Pseudomonadati</taxon>
        <taxon>Bacteroidota</taxon>
        <taxon>Chitinophagia</taxon>
        <taxon>Chitinophagales</taxon>
        <taxon>Chitinophagaceae</taxon>
        <taxon>Chitinophaga</taxon>
    </lineage>
</organism>
<keyword evidence="8" id="KW-1185">Reference proteome</keyword>
<dbReference type="PANTHER" id="PTHR42711">
    <property type="entry name" value="ABC TRANSPORTER ATP-BINDING PROTEIN"/>
    <property type="match status" value="1"/>
</dbReference>
<gene>
    <name evidence="7" type="ORF">COR50_01885</name>
</gene>
<dbReference type="SUPFAM" id="SSF52540">
    <property type="entry name" value="P-loop containing nucleoside triphosphate hydrolases"/>
    <property type="match status" value="1"/>
</dbReference>
<dbReference type="Pfam" id="PF13732">
    <property type="entry name" value="DrrA1-3_C"/>
    <property type="match status" value="1"/>
</dbReference>
<dbReference type="Pfam" id="PF00005">
    <property type="entry name" value="ABC_tran"/>
    <property type="match status" value="1"/>
</dbReference>
<dbReference type="InterPro" id="IPR025302">
    <property type="entry name" value="DrrA1/2-like_C"/>
</dbReference>
<keyword evidence="3" id="KW-0536">Nodulation</keyword>
<evidence type="ECO:0000256" key="5">
    <source>
        <dbReference type="ARBA" id="ARBA00022840"/>
    </source>
</evidence>
<dbReference type="Proteomes" id="UP000220133">
    <property type="component" value="Chromosome"/>
</dbReference>
<dbReference type="CDD" id="cd03269">
    <property type="entry name" value="ABC_putative_ATPase"/>
    <property type="match status" value="1"/>
</dbReference>
<protein>
    <submittedName>
        <fullName evidence="7">ABC transporter ATP-binding protein</fullName>
    </submittedName>
</protein>
<keyword evidence="4" id="KW-0547">Nucleotide-binding</keyword>
<proteinExistence type="inferred from homology"/>
<comment type="similarity">
    <text evidence="1">Belongs to the ABC transporter superfamily.</text>
</comment>
<evidence type="ECO:0000256" key="1">
    <source>
        <dbReference type="ARBA" id="ARBA00005417"/>
    </source>
</evidence>
<evidence type="ECO:0000256" key="3">
    <source>
        <dbReference type="ARBA" id="ARBA00022458"/>
    </source>
</evidence>
<dbReference type="OrthoDB" id="9785229at2"/>
<evidence type="ECO:0000313" key="7">
    <source>
        <dbReference type="EMBL" id="ATL46012.1"/>
    </source>
</evidence>
<evidence type="ECO:0000259" key="6">
    <source>
        <dbReference type="PROSITE" id="PS50893"/>
    </source>
</evidence>
<dbReference type="PROSITE" id="PS00211">
    <property type="entry name" value="ABC_TRANSPORTER_1"/>
    <property type="match status" value="1"/>
</dbReference>
<name>A0A291QQ63_9BACT</name>
<dbReference type="RefSeq" id="WP_098192402.1">
    <property type="nucleotide sequence ID" value="NZ_CP023777.1"/>
</dbReference>
<dbReference type="AlphaFoldDB" id="A0A291QQ63"/>
<evidence type="ECO:0000313" key="8">
    <source>
        <dbReference type="Proteomes" id="UP000220133"/>
    </source>
</evidence>
<dbReference type="PROSITE" id="PS50893">
    <property type="entry name" value="ABC_TRANSPORTER_2"/>
    <property type="match status" value="1"/>
</dbReference>
<dbReference type="InterPro" id="IPR003439">
    <property type="entry name" value="ABC_transporter-like_ATP-bd"/>
</dbReference>